<gene>
    <name evidence="1" type="ORF">EVAR_18432_1</name>
</gene>
<reference evidence="1 2" key="1">
    <citation type="journal article" date="2019" name="Commun. Biol.">
        <title>The bagworm genome reveals a unique fibroin gene that provides high tensile strength.</title>
        <authorList>
            <person name="Kono N."/>
            <person name="Nakamura H."/>
            <person name="Ohtoshi R."/>
            <person name="Tomita M."/>
            <person name="Numata K."/>
            <person name="Arakawa K."/>
        </authorList>
    </citation>
    <scope>NUCLEOTIDE SEQUENCE [LARGE SCALE GENOMIC DNA]</scope>
</reference>
<accession>A0A4C1UVD9</accession>
<comment type="caution">
    <text evidence="1">The sequence shown here is derived from an EMBL/GenBank/DDBJ whole genome shotgun (WGS) entry which is preliminary data.</text>
</comment>
<dbReference type="EMBL" id="BGZK01000226">
    <property type="protein sequence ID" value="GBP29952.1"/>
    <property type="molecule type" value="Genomic_DNA"/>
</dbReference>
<proteinExistence type="predicted"/>
<dbReference type="Proteomes" id="UP000299102">
    <property type="component" value="Unassembled WGS sequence"/>
</dbReference>
<sequence>MDQKVLGKLVNDQQITSLTPFVGVYVKLPILEVVIAMTGQRGGLKFQTSQSQLSSKRLRKAGVVPFLNLYRTPFKEALGTLNVLFDNGSLLVSRASSILPRISKAEVGLEGSPSSVGRGGSRSFIEEQCPYAHTHPEGPALFIRDSFSRVQECVECQSEDEWRNSDVRERFGDER</sequence>
<evidence type="ECO:0000313" key="1">
    <source>
        <dbReference type="EMBL" id="GBP29952.1"/>
    </source>
</evidence>
<evidence type="ECO:0000313" key="2">
    <source>
        <dbReference type="Proteomes" id="UP000299102"/>
    </source>
</evidence>
<dbReference type="AlphaFoldDB" id="A0A4C1UVD9"/>
<name>A0A4C1UVD9_EUMVA</name>
<keyword evidence="2" id="KW-1185">Reference proteome</keyword>
<organism evidence="1 2">
    <name type="scientific">Eumeta variegata</name>
    <name type="common">Bagworm moth</name>
    <name type="synonym">Eumeta japonica</name>
    <dbReference type="NCBI Taxonomy" id="151549"/>
    <lineage>
        <taxon>Eukaryota</taxon>
        <taxon>Metazoa</taxon>
        <taxon>Ecdysozoa</taxon>
        <taxon>Arthropoda</taxon>
        <taxon>Hexapoda</taxon>
        <taxon>Insecta</taxon>
        <taxon>Pterygota</taxon>
        <taxon>Neoptera</taxon>
        <taxon>Endopterygota</taxon>
        <taxon>Lepidoptera</taxon>
        <taxon>Glossata</taxon>
        <taxon>Ditrysia</taxon>
        <taxon>Tineoidea</taxon>
        <taxon>Psychidae</taxon>
        <taxon>Oiketicinae</taxon>
        <taxon>Eumeta</taxon>
    </lineage>
</organism>
<protein>
    <submittedName>
        <fullName evidence="1">Uncharacterized protein</fullName>
    </submittedName>
</protein>